<feature type="transmembrane region" description="Helical" evidence="1">
    <location>
        <begin position="49"/>
        <end position="71"/>
    </location>
</feature>
<dbReference type="AlphaFoldDB" id="A0A6L5XGW4"/>
<sequence>MMKKNRPTAEDEKLARLLKRSSQQAQDNEWFTARVMNRLPPKQHKPCRWVGNVLYLVAILVCAGCWCWVIMRSDFEVITVRDIVNFIILIVISLALLFSTVWHIMNADSPGAL</sequence>
<keyword evidence="3" id="KW-1185">Reference proteome</keyword>
<reference evidence="2 3" key="1">
    <citation type="submission" date="2019-08" db="EMBL/GenBank/DDBJ databases">
        <title>In-depth cultivation of the pig gut microbiome towards novel bacterial diversity and tailored functional studies.</title>
        <authorList>
            <person name="Wylensek D."/>
            <person name="Hitch T.C.A."/>
            <person name="Clavel T."/>
        </authorList>
    </citation>
    <scope>NUCLEOTIDE SEQUENCE [LARGE SCALE GENOMIC DNA]</scope>
    <source>
        <strain evidence="2 3">Oil-RF-744-WCA-WT-10</strain>
    </source>
</reference>
<evidence type="ECO:0000313" key="3">
    <source>
        <dbReference type="Proteomes" id="UP000483362"/>
    </source>
</evidence>
<dbReference type="RefSeq" id="WP_154328144.1">
    <property type="nucleotide sequence ID" value="NZ_CP045696.1"/>
</dbReference>
<feature type="transmembrane region" description="Helical" evidence="1">
    <location>
        <begin position="83"/>
        <end position="105"/>
    </location>
</feature>
<keyword evidence="1" id="KW-0472">Membrane</keyword>
<evidence type="ECO:0000256" key="1">
    <source>
        <dbReference type="SAM" id="Phobius"/>
    </source>
</evidence>
<protein>
    <submittedName>
        <fullName evidence="2">Uncharacterized protein</fullName>
    </submittedName>
</protein>
<name>A0A6L5XGW4_9BACT</name>
<keyword evidence="1" id="KW-1133">Transmembrane helix</keyword>
<evidence type="ECO:0000313" key="2">
    <source>
        <dbReference type="EMBL" id="MSS18692.1"/>
    </source>
</evidence>
<accession>A0A6L5XGW4</accession>
<keyword evidence="1" id="KW-0812">Transmembrane</keyword>
<comment type="caution">
    <text evidence="2">The sequence shown here is derived from an EMBL/GenBank/DDBJ whole genome shotgun (WGS) entry which is preliminary data.</text>
</comment>
<dbReference type="EMBL" id="VULT01000030">
    <property type="protein sequence ID" value="MSS18692.1"/>
    <property type="molecule type" value="Genomic_DNA"/>
</dbReference>
<gene>
    <name evidence="2" type="ORF">FYJ29_13135</name>
</gene>
<organism evidence="2 3">
    <name type="scientific">Sodaliphilus pleomorphus</name>
    <dbReference type="NCBI Taxonomy" id="2606626"/>
    <lineage>
        <taxon>Bacteria</taxon>
        <taxon>Pseudomonadati</taxon>
        <taxon>Bacteroidota</taxon>
        <taxon>Bacteroidia</taxon>
        <taxon>Bacteroidales</taxon>
        <taxon>Muribaculaceae</taxon>
        <taxon>Sodaliphilus</taxon>
    </lineage>
</organism>
<proteinExistence type="predicted"/>
<dbReference type="Proteomes" id="UP000483362">
    <property type="component" value="Unassembled WGS sequence"/>
</dbReference>